<reference evidence="4 5" key="1">
    <citation type="submission" date="2021-05" db="EMBL/GenBank/DDBJ databases">
        <title>Genetic and Functional Diversity in Clade A Lucinid endosymbionts from the Bahamas.</title>
        <authorList>
            <person name="Giani N.M."/>
            <person name="Engel A.S."/>
            <person name="Campbell B.J."/>
        </authorList>
    </citation>
    <scope>NUCLEOTIDE SEQUENCE [LARGE SCALE GENOMIC DNA]</scope>
    <source>
        <strain evidence="4">LUC16012Gg_MoonRockCtena</strain>
    </source>
</reference>
<dbReference type="SMART" id="SM00448">
    <property type="entry name" value="REC"/>
    <property type="match status" value="1"/>
</dbReference>
<evidence type="ECO:0000256" key="1">
    <source>
        <dbReference type="ARBA" id="ARBA00022801"/>
    </source>
</evidence>
<evidence type="ECO:0000313" key="5">
    <source>
        <dbReference type="Proteomes" id="UP000770889"/>
    </source>
</evidence>
<dbReference type="AlphaFoldDB" id="A0A944M768"/>
<dbReference type="InterPro" id="IPR036890">
    <property type="entry name" value="HATPase_C_sf"/>
</dbReference>
<dbReference type="Pfam" id="PF00072">
    <property type="entry name" value="Response_reg"/>
    <property type="match status" value="1"/>
</dbReference>
<dbReference type="Pfam" id="PF07228">
    <property type="entry name" value="SpoIIE"/>
    <property type="match status" value="1"/>
</dbReference>
<keyword evidence="2" id="KW-0597">Phosphoprotein</keyword>
<dbReference type="InterPro" id="IPR001789">
    <property type="entry name" value="Sig_transdc_resp-reg_receiver"/>
</dbReference>
<dbReference type="Gene3D" id="3.40.50.2300">
    <property type="match status" value="1"/>
</dbReference>
<dbReference type="InterPro" id="IPR036457">
    <property type="entry name" value="PPM-type-like_dom_sf"/>
</dbReference>
<gene>
    <name evidence="4" type="ORF">KME65_06945</name>
</gene>
<feature type="domain" description="Response regulatory" evidence="3">
    <location>
        <begin position="13"/>
        <end position="129"/>
    </location>
</feature>
<name>A0A944M768_9GAMM</name>
<dbReference type="GO" id="GO:0000160">
    <property type="term" value="P:phosphorelay signal transduction system"/>
    <property type="evidence" value="ECO:0007669"/>
    <property type="project" value="InterPro"/>
</dbReference>
<organism evidence="4 5">
    <name type="scientific">Candidatus Thiodiazotropha taylori</name>
    <dbReference type="NCBI Taxonomy" id="2792791"/>
    <lineage>
        <taxon>Bacteria</taxon>
        <taxon>Pseudomonadati</taxon>
        <taxon>Pseudomonadota</taxon>
        <taxon>Gammaproteobacteria</taxon>
        <taxon>Chromatiales</taxon>
        <taxon>Sedimenticolaceae</taxon>
        <taxon>Candidatus Thiodiazotropha</taxon>
    </lineage>
</organism>
<dbReference type="InterPro" id="IPR001932">
    <property type="entry name" value="PPM-type_phosphatase-like_dom"/>
</dbReference>
<dbReference type="Gene3D" id="3.30.565.10">
    <property type="entry name" value="Histidine kinase-like ATPase, C-terminal domain"/>
    <property type="match status" value="1"/>
</dbReference>
<dbReference type="InterPro" id="IPR052016">
    <property type="entry name" value="Bact_Sigma-Reg"/>
</dbReference>
<dbReference type="SUPFAM" id="SSF81606">
    <property type="entry name" value="PP2C-like"/>
    <property type="match status" value="1"/>
</dbReference>
<dbReference type="SMART" id="SM00331">
    <property type="entry name" value="PP2C_SIG"/>
    <property type="match status" value="1"/>
</dbReference>
<evidence type="ECO:0000256" key="2">
    <source>
        <dbReference type="PROSITE-ProRule" id="PRU00169"/>
    </source>
</evidence>
<dbReference type="InterPro" id="IPR011006">
    <property type="entry name" value="CheY-like_superfamily"/>
</dbReference>
<sequence length="579" mass="64216">MPTISSQPQNNGSALIVEDEVTNRMILKALLKKRGYNVIEAENGVEAIQQFKEHAPDLIFMDVMMPVMDGYEAASEIKQLAGDQFVPIIFLTAMSDEESLARCVEVGGDDFLSKPYSFTVLSAKVKAMERIRTLHRDTRMLYSRMQRDQEIAEQVFSNAVVADNVALNQIHSLLKPASVFSGDLMLTAFAPSQDLHVLLGDFTGHGLAAALGALPTSEAFRSMTAKGFAPQQILSAINNKLHNLLPTGMFLAAQFVKIDHTLDHISIINCGMPDCYLIERDSMNIKHQIVSESLPMGIAPDIDFKESFHHLRVNEGDRVILASDGVTEARNPEGELFGQERLIAAINNNRGSHTHILEGLAEDLESFCQQAPQDDDISVVEVPLVHELLPAPDSAVPHVVSSGDMPPNLFTHTHPDCIEFQLLLYGTQLRQADPVPILINYIQETAGLHEHRRPLFTILTELYINALDHGVLQLDSLLKQGEDGFTNYFQQREQRLEALTEGKIRVALRIHQDGNGGYIVITVEDSGHGFDFSTLSQSAANETLYSGRGLLLVNSLVKQLRFFEPGNKAEAVYVWDNNR</sequence>
<dbReference type="SUPFAM" id="SSF55874">
    <property type="entry name" value="ATPase domain of HSP90 chaperone/DNA topoisomerase II/histidine kinase"/>
    <property type="match status" value="1"/>
</dbReference>
<dbReference type="PANTHER" id="PTHR43156:SF2">
    <property type="entry name" value="STAGE II SPORULATION PROTEIN E"/>
    <property type="match status" value="1"/>
</dbReference>
<keyword evidence="1" id="KW-0378">Hydrolase</keyword>
<dbReference type="SUPFAM" id="SSF52172">
    <property type="entry name" value="CheY-like"/>
    <property type="match status" value="1"/>
</dbReference>
<proteinExistence type="predicted"/>
<accession>A0A944M768</accession>
<dbReference type="Gene3D" id="3.60.40.10">
    <property type="entry name" value="PPM-type phosphatase domain"/>
    <property type="match status" value="1"/>
</dbReference>
<feature type="modified residue" description="4-aspartylphosphate" evidence="2">
    <location>
        <position position="62"/>
    </location>
</feature>
<dbReference type="Proteomes" id="UP000770889">
    <property type="component" value="Unassembled WGS sequence"/>
</dbReference>
<dbReference type="GO" id="GO:0016791">
    <property type="term" value="F:phosphatase activity"/>
    <property type="evidence" value="ECO:0007669"/>
    <property type="project" value="TreeGrafter"/>
</dbReference>
<evidence type="ECO:0000259" key="3">
    <source>
        <dbReference type="PROSITE" id="PS50110"/>
    </source>
</evidence>
<dbReference type="PROSITE" id="PS50110">
    <property type="entry name" value="RESPONSE_REGULATORY"/>
    <property type="match status" value="1"/>
</dbReference>
<comment type="caution">
    <text evidence="4">The sequence shown here is derived from an EMBL/GenBank/DDBJ whole genome shotgun (WGS) entry which is preliminary data.</text>
</comment>
<dbReference type="PANTHER" id="PTHR43156">
    <property type="entry name" value="STAGE II SPORULATION PROTEIN E-RELATED"/>
    <property type="match status" value="1"/>
</dbReference>
<dbReference type="EMBL" id="JAHHGM010000005">
    <property type="protein sequence ID" value="MBT2988686.1"/>
    <property type="molecule type" value="Genomic_DNA"/>
</dbReference>
<protein>
    <submittedName>
        <fullName evidence="4">SpoIIE family protein phosphatase</fullName>
    </submittedName>
</protein>
<evidence type="ECO:0000313" key="4">
    <source>
        <dbReference type="EMBL" id="MBT2988686.1"/>
    </source>
</evidence>